<evidence type="ECO:0000256" key="3">
    <source>
        <dbReference type="ARBA" id="ARBA00023082"/>
    </source>
</evidence>
<evidence type="ECO:0000256" key="4">
    <source>
        <dbReference type="ARBA" id="ARBA00023125"/>
    </source>
</evidence>
<dbReference type="Pfam" id="PF04542">
    <property type="entry name" value="Sigma70_r2"/>
    <property type="match status" value="1"/>
</dbReference>
<evidence type="ECO:0000256" key="5">
    <source>
        <dbReference type="ARBA" id="ARBA00023163"/>
    </source>
</evidence>
<proteinExistence type="inferred from homology"/>
<dbReference type="GO" id="GO:0006352">
    <property type="term" value="P:DNA-templated transcription initiation"/>
    <property type="evidence" value="ECO:0007669"/>
    <property type="project" value="InterPro"/>
</dbReference>
<dbReference type="PATRIC" id="fig|1391654.3.peg.3074"/>
<dbReference type="OrthoDB" id="8684701at2"/>
<organism evidence="9 10">
    <name type="scientific">Labilithrix luteola</name>
    <dbReference type="NCBI Taxonomy" id="1391654"/>
    <lineage>
        <taxon>Bacteria</taxon>
        <taxon>Pseudomonadati</taxon>
        <taxon>Myxococcota</taxon>
        <taxon>Polyangia</taxon>
        <taxon>Polyangiales</taxon>
        <taxon>Labilitrichaceae</taxon>
        <taxon>Labilithrix</taxon>
    </lineage>
</organism>
<dbReference type="KEGG" id="llu:AKJ09_03039"/>
<dbReference type="InterPro" id="IPR013325">
    <property type="entry name" value="RNA_pol_sigma_r2"/>
</dbReference>
<dbReference type="Pfam" id="PF08281">
    <property type="entry name" value="Sigma70_r4_2"/>
    <property type="match status" value="1"/>
</dbReference>
<protein>
    <recommendedName>
        <fullName evidence="6">RNA polymerase sigma factor</fullName>
    </recommendedName>
</protein>
<dbReference type="InterPro" id="IPR013249">
    <property type="entry name" value="RNA_pol_sigma70_r4_t2"/>
</dbReference>
<keyword evidence="10" id="KW-1185">Reference proteome</keyword>
<comment type="similarity">
    <text evidence="1 6">Belongs to the sigma-70 factor family. ECF subfamily.</text>
</comment>
<evidence type="ECO:0000256" key="2">
    <source>
        <dbReference type="ARBA" id="ARBA00023015"/>
    </source>
</evidence>
<keyword evidence="5 6" id="KW-0804">Transcription</keyword>
<dbReference type="Gene3D" id="1.10.10.10">
    <property type="entry name" value="Winged helix-like DNA-binding domain superfamily/Winged helix DNA-binding domain"/>
    <property type="match status" value="1"/>
</dbReference>
<dbReference type="NCBIfam" id="TIGR02937">
    <property type="entry name" value="sigma70-ECF"/>
    <property type="match status" value="1"/>
</dbReference>
<dbReference type="SUPFAM" id="SSF88946">
    <property type="entry name" value="Sigma2 domain of RNA polymerase sigma factors"/>
    <property type="match status" value="1"/>
</dbReference>
<evidence type="ECO:0000259" key="8">
    <source>
        <dbReference type="Pfam" id="PF08281"/>
    </source>
</evidence>
<keyword evidence="4 6" id="KW-0238">DNA-binding</keyword>
<evidence type="ECO:0000313" key="10">
    <source>
        <dbReference type="Proteomes" id="UP000064967"/>
    </source>
</evidence>
<dbReference type="InterPro" id="IPR036388">
    <property type="entry name" value="WH-like_DNA-bd_sf"/>
</dbReference>
<dbReference type="PROSITE" id="PS01063">
    <property type="entry name" value="SIGMA70_ECF"/>
    <property type="match status" value="1"/>
</dbReference>
<feature type="domain" description="RNA polymerase sigma-70 region 2" evidence="7">
    <location>
        <begin position="44"/>
        <end position="105"/>
    </location>
</feature>
<dbReference type="InterPro" id="IPR000838">
    <property type="entry name" value="RNA_pol_sigma70_ECF_CS"/>
</dbReference>
<dbReference type="AlphaFoldDB" id="A0A0K1PS62"/>
<dbReference type="Gene3D" id="1.10.1740.10">
    <property type="match status" value="1"/>
</dbReference>
<dbReference type="InterPro" id="IPR007627">
    <property type="entry name" value="RNA_pol_sigma70_r2"/>
</dbReference>
<name>A0A0K1PS62_9BACT</name>
<gene>
    <name evidence="9" type="ORF">AKJ09_03039</name>
</gene>
<reference evidence="9 10" key="1">
    <citation type="submission" date="2015-08" db="EMBL/GenBank/DDBJ databases">
        <authorList>
            <person name="Babu N.S."/>
            <person name="Beckwith C.J."/>
            <person name="Beseler K.G."/>
            <person name="Brison A."/>
            <person name="Carone J.V."/>
            <person name="Caskin T.P."/>
            <person name="Diamond M."/>
            <person name="Durham M.E."/>
            <person name="Foxe J.M."/>
            <person name="Go M."/>
            <person name="Henderson B.A."/>
            <person name="Jones I.B."/>
            <person name="McGettigan J.A."/>
            <person name="Micheletti S.J."/>
            <person name="Nasrallah M.E."/>
            <person name="Ortiz D."/>
            <person name="Piller C.R."/>
            <person name="Privatt S.R."/>
            <person name="Schneider S.L."/>
            <person name="Sharp S."/>
            <person name="Smith T.C."/>
            <person name="Stanton J.D."/>
            <person name="Ullery H.E."/>
            <person name="Wilson R.J."/>
            <person name="Serrano M.G."/>
            <person name="Buck G."/>
            <person name="Lee V."/>
            <person name="Wang Y."/>
            <person name="Carvalho R."/>
            <person name="Voegtly L."/>
            <person name="Shi R."/>
            <person name="Duckworth R."/>
            <person name="Johnson A."/>
            <person name="Loviza R."/>
            <person name="Walstead R."/>
            <person name="Shah Z."/>
            <person name="Kiflezghi M."/>
            <person name="Wade K."/>
            <person name="Ball S.L."/>
            <person name="Bradley K.W."/>
            <person name="Asai D.J."/>
            <person name="Bowman C.A."/>
            <person name="Russell D.A."/>
            <person name="Pope W.H."/>
            <person name="Jacobs-Sera D."/>
            <person name="Hendrix R.W."/>
            <person name="Hatfull G.F."/>
        </authorList>
    </citation>
    <scope>NUCLEOTIDE SEQUENCE [LARGE SCALE GENOMIC DNA]</scope>
    <source>
        <strain evidence="9 10">DSM 27648</strain>
    </source>
</reference>
<dbReference type="GO" id="GO:0016987">
    <property type="term" value="F:sigma factor activity"/>
    <property type="evidence" value="ECO:0007669"/>
    <property type="project" value="UniProtKB-KW"/>
</dbReference>
<dbReference type="InterPro" id="IPR013324">
    <property type="entry name" value="RNA_pol_sigma_r3/r4-like"/>
</dbReference>
<feature type="domain" description="RNA polymerase sigma factor 70 region 4 type 2" evidence="8">
    <location>
        <begin position="155"/>
        <end position="206"/>
    </location>
</feature>
<dbReference type="InterPro" id="IPR039425">
    <property type="entry name" value="RNA_pol_sigma-70-like"/>
</dbReference>
<dbReference type="RefSeq" id="WP_146647675.1">
    <property type="nucleotide sequence ID" value="NZ_CP012333.1"/>
</dbReference>
<dbReference type="PANTHER" id="PTHR43133:SF51">
    <property type="entry name" value="RNA POLYMERASE SIGMA FACTOR"/>
    <property type="match status" value="1"/>
</dbReference>
<dbReference type="CDD" id="cd06171">
    <property type="entry name" value="Sigma70_r4"/>
    <property type="match status" value="1"/>
</dbReference>
<dbReference type="GO" id="GO:0003677">
    <property type="term" value="F:DNA binding"/>
    <property type="evidence" value="ECO:0007669"/>
    <property type="project" value="UniProtKB-KW"/>
</dbReference>
<accession>A0A0K1PS62</accession>
<dbReference type="Proteomes" id="UP000064967">
    <property type="component" value="Chromosome"/>
</dbReference>
<dbReference type="STRING" id="1391654.AKJ09_03039"/>
<dbReference type="SUPFAM" id="SSF88659">
    <property type="entry name" value="Sigma3 and sigma4 domains of RNA polymerase sigma factors"/>
    <property type="match status" value="1"/>
</dbReference>
<evidence type="ECO:0000313" key="9">
    <source>
        <dbReference type="EMBL" id="AKU96375.1"/>
    </source>
</evidence>
<evidence type="ECO:0000259" key="7">
    <source>
        <dbReference type="Pfam" id="PF04542"/>
    </source>
</evidence>
<dbReference type="PANTHER" id="PTHR43133">
    <property type="entry name" value="RNA POLYMERASE ECF-TYPE SIGMA FACTO"/>
    <property type="match status" value="1"/>
</dbReference>
<keyword evidence="3 6" id="KW-0731">Sigma factor</keyword>
<dbReference type="InterPro" id="IPR014284">
    <property type="entry name" value="RNA_pol_sigma-70_dom"/>
</dbReference>
<evidence type="ECO:0000256" key="1">
    <source>
        <dbReference type="ARBA" id="ARBA00010641"/>
    </source>
</evidence>
<dbReference type="EMBL" id="CP012333">
    <property type="protein sequence ID" value="AKU96375.1"/>
    <property type="molecule type" value="Genomic_DNA"/>
</dbReference>
<keyword evidence="2 6" id="KW-0805">Transcription regulation</keyword>
<evidence type="ECO:0000256" key="6">
    <source>
        <dbReference type="RuleBase" id="RU000716"/>
    </source>
</evidence>
<sequence>MRAYDFALDAESVAPWPDVALPDELESKLIERLVARDERAFTELVQVYGRRVSSLVFRMLGNRAEAEDLTQEVFVQVFKAIGTFRGDSKLSTWIYRIAVNLCKNRSKYLRVRHSSEQDELEAVAERVPLAEARGANVAQIERPDEAMAGRQVEHIVQNAIQKIDPSFRECLILRDVEELSYEEIEQITGLAAGTVKSRIFRARAQLKEIVERELGEKIR</sequence>